<evidence type="ECO:0000256" key="1">
    <source>
        <dbReference type="SAM" id="MobiDB-lite"/>
    </source>
</evidence>
<accession>A0A7R9MKL7</accession>
<feature type="region of interest" description="Disordered" evidence="1">
    <location>
        <begin position="142"/>
        <end position="186"/>
    </location>
</feature>
<protein>
    <recommendedName>
        <fullName evidence="2">PDZ domain-containing protein</fullName>
    </recommendedName>
</protein>
<dbReference type="EMBL" id="OC940606">
    <property type="protein sequence ID" value="CAD7661981.1"/>
    <property type="molecule type" value="Genomic_DNA"/>
</dbReference>
<reference evidence="3" key="1">
    <citation type="submission" date="2020-11" db="EMBL/GenBank/DDBJ databases">
        <authorList>
            <person name="Tran Van P."/>
        </authorList>
    </citation>
    <scope>NUCLEOTIDE SEQUENCE</scope>
</reference>
<evidence type="ECO:0000313" key="3">
    <source>
        <dbReference type="EMBL" id="CAD7661981.1"/>
    </source>
</evidence>
<dbReference type="GO" id="GO:0005886">
    <property type="term" value="C:plasma membrane"/>
    <property type="evidence" value="ECO:0007669"/>
    <property type="project" value="TreeGrafter"/>
</dbReference>
<feature type="region of interest" description="Disordered" evidence="1">
    <location>
        <begin position="1"/>
        <end position="33"/>
    </location>
</feature>
<dbReference type="InterPro" id="IPR001478">
    <property type="entry name" value="PDZ"/>
</dbReference>
<dbReference type="Pfam" id="PF00595">
    <property type="entry name" value="PDZ"/>
    <property type="match status" value="1"/>
</dbReference>
<dbReference type="EMBL" id="CAJPVJ010025781">
    <property type="protein sequence ID" value="CAG2179117.1"/>
    <property type="molecule type" value="Genomic_DNA"/>
</dbReference>
<dbReference type="Proteomes" id="UP000728032">
    <property type="component" value="Unassembled WGS sequence"/>
</dbReference>
<dbReference type="PANTHER" id="PTHR45945">
    <property type="entry name" value="REGULATOR OF G-PROTEIN SIGNALING LOCO"/>
    <property type="match status" value="1"/>
</dbReference>
<dbReference type="PANTHER" id="PTHR45945:SF2">
    <property type="entry name" value="REGULATOR OF G-PROTEIN SIGNALING 14"/>
    <property type="match status" value="1"/>
</dbReference>
<dbReference type="AlphaFoldDB" id="A0A7R9MKL7"/>
<proteinExistence type="predicted"/>
<gene>
    <name evidence="3" type="ORF">ONB1V03_LOCUS18541</name>
</gene>
<feature type="compositionally biased region" description="Basic residues" evidence="1">
    <location>
        <begin position="168"/>
        <end position="186"/>
    </location>
</feature>
<evidence type="ECO:0000313" key="4">
    <source>
        <dbReference type="Proteomes" id="UP000728032"/>
    </source>
</evidence>
<keyword evidence="4" id="KW-1185">Reference proteome</keyword>
<dbReference type="OrthoDB" id="64867at2759"/>
<feature type="domain" description="PDZ" evidence="2">
    <location>
        <begin position="50"/>
        <end position="117"/>
    </location>
</feature>
<organism evidence="3">
    <name type="scientific">Oppiella nova</name>
    <dbReference type="NCBI Taxonomy" id="334625"/>
    <lineage>
        <taxon>Eukaryota</taxon>
        <taxon>Metazoa</taxon>
        <taxon>Ecdysozoa</taxon>
        <taxon>Arthropoda</taxon>
        <taxon>Chelicerata</taxon>
        <taxon>Arachnida</taxon>
        <taxon>Acari</taxon>
        <taxon>Acariformes</taxon>
        <taxon>Sarcoptiformes</taxon>
        <taxon>Oribatida</taxon>
        <taxon>Brachypylina</taxon>
        <taxon>Oppioidea</taxon>
        <taxon>Oppiidae</taxon>
        <taxon>Oppiella</taxon>
    </lineage>
</organism>
<dbReference type="GO" id="GO:0007051">
    <property type="term" value="P:spindle organization"/>
    <property type="evidence" value="ECO:0007669"/>
    <property type="project" value="TreeGrafter"/>
</dbReference>
<sequence>MAQRRLKKLSTPSMANTTTTAVSNDNHHMTTAPDMTTNGIKCVELMRTARGFGFTLSGEMPSILTHVKGVAHRSGLRSGDYLMTVHDMDVLNITHDRIVELIQRTTGSLRLRCLASDGNYLSSNTSDEGEEDVDCRHVVDTDDNHRIHGSHRKSRPPSAASQTLSSSAHRHHRHHRPDSTGGRRHHRTAAKVYNDLADNVLTAGRSRGLPALDRLVLPSPHVHHMAGGGGHRLPVHHRAFKSNEPLIDLLLEQKLSQIQCNISESDSNNSYKSNSLTKSYNYNNSNNNNSNKCKTLLSRKSSAISDETQTIGADGSVGAAPPMRRTTSETNVGAISRALNI</sequence>
<name>A0A7R9MKL7_9ACAR</name>
<dbReference type="GO" id="GO:0005737">
    <property type="term" value="C:cytoplasm"/>
    <property type="evidence" value="ECO:0007669"/>
    <property type="project" value="TreeGrafter"/>
</dbReference>
<dbReference type="SMART" id="SM00228">
    <property type="entry name" value="PDZ"/>
    <property type="match status" value="1"/>
</dbReference>
<dbReference type="GO" id="GO:0051301">
    <property type="term" value="P:cell division"/>
    <property type="evidence" value="ECO:0007669"/>
    <property type="project" value="TreeGrafter"/>
</dbReference>
<dbReference type="SUPFAM" id="SSF50156">
    <property type="entry name" value="PDZ domain-like"/>
    <property type="match status" value="1"/>
</dbReference>
<evidence type="ECO:0000259" key="2">
    <source>
        <dbReference type="SMART" id="SM00228"/>
    </source>
</evidence>
<dbReference type="GO" id="GO:0005096">
    <property type="term" value="F:GTPase activator activity"/>
    <property type="evidence" value="ECO:0007669"/>
    <property type="project" value="InterPro"/>
</dbReference>
<dbReference type="GO" id="GO:0008277">
    <property type="term" value="P:regulation of G protein-coupled receptor signaling pathway"/>
    <property type="evidence" value="ECO:0007669"/>
    <property type="project" value="TreeGrafter"/>
</dbReference>
<dbReference type="InterPro" id="IPR046995">
    <property type="entry name" value="RGS10/12/14-like"/>
</dbReference>
<dbReference type="InterPro" id="IPR036034">
    <property type="entry name" value="PDZ_sf"/>
</dbReference>
<dbReference type="GO" id="GO:0005634">
    <property type="term" value="C:nucleus"/>
    <property type="evidence" value="ECO:0007669"/>
    <property type="project" value="TreeGrafter"/>
</dbReference>
<dbReference type="Gene3D" id="2.30.42.10">
    <property type="match status" value="1"/>
</dbReference>
<feature type="compositionally biased region" description="Polar residues" evidence="1">
    <location>
        <begin position="10"/>
        <end position="24"/>
    </location>
</feature>